<protein>
    <submittedName>
        <fullName evidence="2">Uncharacterized protein</fullName>
    </submittedName>
</protein>
<feature type="transmembrane region" description="Helical" evidence="1">
    <location>
        <begin position="6"/>
        <end position="23"/>
    </location>
</feature>
<dbReference type="AlphaFoldDB" id="A0A1F6DL65"/>
<evidence type="ECO:0000313" key="2">
    <source>
        <dbReference type="EMBL" id="OGG62181.1"/>
    </source>
</evidence>
<organism evidence="2 3">
    <name type="scientific">Candidatus Kaiserbacteria bacterium RIFCSPHIGHO2_02_FULL_49_34</name>
    <dbReference type="NCBI Taxonomy" id="1798491"/>
    <lineage>
        <taxon>Bacteria</taxon>
        <taxon>Candidatus Kaiseribacteriota</taxon>
    </lineage>
</organism>
<proteinExistence type="predicted"/>
<keyword evidence="1" id="KW-1133">Transmembrane helix</keyword>
<comment type="caution">
    <text evidence="2">The sequence shown here is derived from an EMBL/GenBank/DDBJ whole genome shotgun (WGS) entry which is preliminary data.</text>
</comment>
<gene>
    <name evidence="2" type="ORF">A3C87_01155</name>
</gene>
<feature type="transmembrane region" description="Helical" evidence="1">
    <location>
        <begin position="35"/>
        <end position="54"/>
    </location>
</feature>
<dbReference type="EMBL" id="MFLE01000009">
    <property type="protein sequence ID" value="OGG62181.1"/>
    <property type="molecule type" value="Genomic_DNA"/>
</dbReference>
<sequence length="89" mass="10099">MTFTLAFTLAWYLGALALLWYVSMRYCEGDALSRTIPLGSIAILMLITASGIYYEYTDAPIFRSIYVLWAVALAWTGSTLLLRNRMSHH</sequence>
<evidence type="ECO:0000256" key="1">
    <source>
        <dbReference type="SAM" id="Phobius"/>
    </source>
</evidence>
<dbReference type="Proteomes" id="UP000176511">
    <property type="component" value="Unassembled WGS sequence"/>
</dbReference>
<name>A0A1F6DL65_9BACT</name>
<keyword evidence="1" id="KW-0472">Membrane</keyword>
<dbReference type="STRING" id="1798491.A3C87_01155"/>
<accession>A0A1F6DL65</accession>
<keyword evidence="1" id="KW-0812">Transmembrane</keyword>
<reference evidence="2 3" key="1">
    <citation type="journal article" date="2016" name="Nat. Commun.">
        <title>Thousands of microbial genomes shed light on interconnected biogeochemical processes in an aquifer system.</title>
        <authorList>
            <person name="Anantharaman K."/>
            <person name="Brown C.T."/>
            <person name="Hug L.A."/>
            <person name="Sharon I."/>
            <person name="Castelle C.J."/>
            <person name="Probst A.J."/>
            <person name="Thomas B.C."/>
            <person name="Singh A."/>
            <person name="Wilkins M.J."/>
            <person name="Karaoz U."/>
            <person name="Brodie E.L."/>
            <person name="Williams K.H."/>
            <person name="Hubbard S.S."/>
            <person name="Banfield J.F."/>
        </authorList>
    </citation>
    <scope>NUCLEOTIDE SEQUENCE [LARGE SCALE GENOMIC DNA]</scope>
</reference>
<evidence type="ECO:0000313" key="3">
    <source>
        <dbReference type="Proteomes" id="UP000176511"/>
    </source>
</evidence>
<feature type="transmembrane region" description="Helical" evidence="1">
    <location>
        <begin position="60"/>
        <end position="82"/>
    </location>
</feature>